<dbReference type="PANTHER" id="PTHR35848:SF6">
    <property type="entry name" value="CUPIN TYPE-2 DOMAIN-CONTAINING PROTEIN"/>
    <property type="match status" value="1"/>
</dbReference>
<keyword evidence="1" id="KW-0479">Metal-binding</keyword>
<gene>
    <name evidence="3" type="ORF">H8693_07355</name>
</gene>
<dbReference type="SUPFAM" id="SSF51182">
    <property type="entry name" value="RmlC-like cupins"/>
    <property type="match status" value="1"/>
</dbReference>
<accession>A0A926DGZ8</accession>
<organism evidence="3 4">
    <name type="scientific">Guopingia tenuis</name>
    <dbReference type="NCBI Taxonomy" id="2763656"/>
    <lineage>
        <taxon>Bacteria</taxon>
        <taxon>Bacillati</taxon>
        <taxon>Bacillota</taxon>
        <taxon>Clostridia</taxon>
        <taxon>Christensenellales</taxon>
        <taxon>Christensenellaceae</taxon>
        <taxon>Guopingia</taxon>
    </lineage>
</organism>
<dbReference type="AlphaFoldDB" id="A0A926DGZ8"/>
<dbReference type="InterPro" id="IPR051610">
    <property type="entry name" value="GPI/OXD"/>
</dbReference>
<feature type="domain" description="Cupin type-2" evidence="2">
    <location>
        <begin position="45"/>
        <end position="113"/>
    </location>
</feature>
<sequence>MIIYGRDRKVVEESAVLGGTGTEIQRAMFDYDAADAPKNCELFMEVEYPPGTGAGYHPHAGASEIYYILSGEATYNDNGVETKLHAGDTAVCYDGGSHSIRNDGTEPMRFLAVMFTSGEEK</sequence>
<dbReference type="InterPro" id="IPR011051">
    <property type="entry name" value="RmlC_Cupin_sf"/>
</dbReference>
<evidence type="ECO:0000256" key="1">
    <source>
        <dbReference type="ARBA" id="ARBA00022723"/>
    </source>
</evidence>
<evidence type="ECO:0000313" key="3">
    <source>
        <dbReference type="EMBL" id="MBC8538750.1"/>
    </source>
</evidence>
<dbReference type="Proteomes" id="UP000617951">
    <property type="component" value="Unassembled WGS sequence"/>
</dbReference>
<dbReference type="InterPro" id="IPR013096">
    <property type="entry name" value="Cupin_2"/>
</dbReference>
<name>A0A926DGZ8_9FIRM</name>
<evidence type="ECO:0000259" key="2">
    <source>
        <dbReference type="Pfam" id="PF07883"/>
    </source>
</evidence>
<dbReference type="RefSeq" id="WP_249280451.1">
    <property type="nucleotide sequence ID" value="NZ_JACRSS010000003.1"/>
</dbReference>
<dbReference type="EMBL" id="JACRSS010000003">
    <property type="protein sequence ID" value="MBC8538750.1"/>
    <property type="molecule type" value="Genomic_DNA"/>
</dbReference>
<dbReference type="Pfam" id="PF07883">
    <property type="entry name" value="Cupin_2"/>
    <property type="match status" value="1"/>
</dbReference>
<dbReference type="InterPro" id="IPR014710">
    <property type="entry name" value="RmlC-like_jellyroll"/>
</dbReference>
<evidence type="ECO:0000313" key="4">
    <source>
        <dbReference type="Proteomes" id="UP000617951"/>
    </source>
</evidence>
<dbReference type="PANTHER" id="PTHR35848">
    <property type="entry name" value="OXALATE-BINDING PROTEIN"/>
    <property type="match status" value="1"/>
</dbReference>
<dbReference type="CDD" id="cd02221">
    <property type="entry name" value="cupin_TM1287-like"/>
    <property type="match status" value="1"/>
</dbReference>
<dbReference type="GO" id="GO:0046872">
    <property type="term" value="F:metal ion binding"/>
    <property type="evidence" value="ECO:0007669"/>
    <property type="project" value="UniProtKB-KW"/>
</dbReference>
<reference evidence="3" key="1">
    <citation type="submission" date="2020-08" db="EMBL/GenBank/DDBJ databases">
        <title>Genome public.</title>
        <authorList>
            <person name="Liu C."/>
            <person name="Sun Q."/>
        </authorList>
    </citation>
    <scope>NUCLEOTIDE SEQUENCE</scope>
    <source>
        <strain evidence="3">NSJ-63</strain>
    </source>
</reference>
<comment type="caution">
    <text evidence="3">The sequence shown here is derived from an EMBL/GenBank/DDBJ whole genome shotgun (WGS) entry which is preliminary data.</text>
</comment>
<dbReference type="Gene3D" id="2.60.120.10">
    <property type="entry name" value="Jelly Rolls"/>
    <property type="match status" value="1"/>
</dbReference>
<keyword evidence="4" id="KW-1185">Reference proteome</keyword>
<protein>
    <submittedName>
        <fullName evidence="3">Cupin domain-containing protein</fullName>
    </submittedName>
</protein>
<proteinExistence type="predicted"/>